<dbReference type="FunFam" id="3.30.160.60:FF:000202">
    <property type="entry name" value="Zinc finger protein 574"/>
    <property type="match status" value="1"/>
</dbReference>
<feature type="domain" description="C2H2-type" evidence="12">
    <location>
        <begin position="276"/>
        <end position="303"/>
    </location>
</feature>
<evidence type="ECO:0000256" key="8">
    <source>
        <dbReference type="ARBA" id="ARBA00023163"/>
    </source>
</evidence>
<dbReference type="SMART" id="SM00868">
    <property type="entry name" value="zf-AD"/>
    <property type="match status" value="1"/>
</dbReference>
<feature type="binding site" evidence="11">
    <location>
        <position position="8"/>
    </location>
    <ligand>
        <name>Zn(2+)</name>
        <dbReference type="ChEBI" id="CHEBI:29105"/>
    </ligand>
</feature>
<dbReference type="PROSITE" id="PS00028">
    <property type="entry name" value="ZINC_FINGER_C2H2_1"/>
    <property type="match status" value="7"/>
</dbReference>
<dbReference type="GO" id="GO:0005634">
    <property type="term" value="C:nucleus"/>
    <property type="evidence" value="ECO:0007669"/>
    <property type="project" value="UniProtKB-SubCell"/>
</dbReference>
<feature type="domain" description="C2H2-type" evidence="12">
    <location>
        <begin position="248"/>
        <end position="275"/>
    </location>
</feature>
<keyword evidence="2 11" id="KW-0479">Metal-binding</keyword>
<keyword evidence="5 11" id="KW-0862">Zinc</keyword>
<accession>A0A0M4ERD2</accession>
<dbReference type="OrthoDB" id="8895262at2759"/>
<gene>
    <name evidence="14" type="ORF">Dbus_chrXg521</name>
</gene>
<dbReference type="AlphaFoldDB" id="A0A0M4ERD2"/>
<sequence length="360" mass="42072">MDKTCRVCADRAPNLIRIFDSKDNKPSFAEMLNDCMNCLIERDDALPKMICPTCVQATENAFQLKRTIEESHKYFMLILGHNDEAEDGIVSICESLDSNDWILDEVELDLSSVKRERGVQEMDAQFQTKITGIYKYEERIKKEPKSKLQELFSDDFPANEKRHLCEICGKSFSDATLLEEHSMYHGEDDRPYKCSYCPKTFHRRSHLQVHVRTHKGERPFQCSLCPKVFTYNHHLKDHLLTHTGERSHICTQCPKSFFKRSNLQSHMRVHSGERPFVCPDCSKTFNHASNLEKHTRIHSDKRPYPCPHCTKSFTRRQHLEDHVLVHTGERPYKCLSCSKEFKSNPGFRKHVCNPQHKTKN</sequence>
<feature type="domain" description="C2H2-type" evidence="12">
    <location>
        <begin position="163"/>
        <end position="190"/>
    </location>
</feature>
<feature type="domain" description="C2H2-type" evidence="12">
    <location>
        <begin position="220"/>
        <end position="247"/>
    </location>
</feature>
<dbReference type="Proteomes" id="UP000494163">
    <property type="component" value="Chromosome X"/>
</dbReference>
<keyword evidence="4 10" id="KW-0863">Zinc-finger</keyword>
<feature type="domain" description="C2H2-type" evidence="12">
    <location>
        <begin position="304"/>
        <end position="331"/>
    </location>
</feature>
<evidence type="ECO:0000259" key="13">
    <source>
        <dbReference type="PROSITE" id="PS51915"/>
    </source>
</evidence>
<dbReference type="InterPro" id="IPR013087">
    <property type="entry name" value="Znf_C2H2_type"/>
</dbReference>
<feature type="binding site" evidence="11">
    <location>
        <position position="51"/>
    </location>
    <ligand>
        <name>Zn(2+)</name>
        <dbReference type="ChEBI" id="CHEBI:29105"/>
    </ligand>
</feature>
<comment type="subcellular location">
    <subcellularLocation>
        <location evidence="1">Nucleus</location>
    </subcellularLocation>
</comment>
<dbReference type="GO" id="GO:0003677">
    <property type="term" value="F:DNA binding"/>
    <property type="evidence" value="ECO:0007669"/>
    <property type="project" value="UniProtKB-KW"/>
</dbReference>
<keyword evidence="8" id="KW-0804">Transcription</keyword>
<organism evidence="14 15">
    <name type="scientific">Drosophila busckii</name>
    <name type="common">Fruit fly</name>
    <dbReference type="NCBI Taxonomy" id="30019"/>
    <lineage>
        <taxon>Eukaryota</taxon>
        <taxon>Metazoa</taxon>
        <taxon>Ecdysozoa</taxon>
        <taxon>Arthropoda</taxon>
        <taxon>Hexapoda</taxon>
        <taxon>Insecta</taxon>
        <taxon>Pterygota</taxon>
        <taxon>Neoptera</taxon>
        <taxon>Endopterygota</taxon>
        <taxon>Diptera</taxon>
        <taxon>Brachycera</taxon>
        <taxon>Muscomorpha</taxon>
        <taxon>Ephydroidea</taxon>
        <taxon>Drosophilidae</taxon>
        <taxon>Drosophila</taxon>
    </lineage>
</organism>
<feature type="domain" description="ZAD" evidence="13">
    <location>
        <begin position="3"/>
        <end position="78"/>
    </location>
</feature>
<dbReference type="Gene3D" id="3.40.1800.20">
    <property type="match status" value="1"/>
</dbReference>
<keyword evidence="7" id="KW-0238">DNA-binding</keyword>
<keyword evidence="9" id="KW-0539">Nucleus</keyword>
<dbReference type="FunFam" id="3.30.160.60:FF:001498">
    <property type="entry name" value="Zinc finger protein 404"/>
    <property type="match status" value="1"/>
</dbReference>
<dbReference type="GO" id="GO:0032502">
    <property type="term" value="P:developmental process"/>
    <property type="evidence" value="ECO:0007669"/>
    <property type="project" value="UniProtKB-ARBA"/>
</dbReference>
<evidence type="ECO:0000259" key="12">
    <source>
        <dbReference type="PROSITE" id="PS50157"/>
    </source>
</evidence>
<dbReference type="SUPFAM" id="SSF57667">
    <property type="entry name" value="beta-beta-alpha zinc fingers"/>
    <property type="match status" value="4"/>
</dbReference>
<feature type="binding site" evidence="11">
    <location>
        <position position="54"/>
    </location>
    <ligand>
        <name>Zn(2+)</name>
        <dbReference type="ChEBI" id="CHEBI:29105"/>
    </ligand>
</feature>
<dbReference type="FunFam" id="3.30.160.60:FF:001465">
    <property type="entry name" value="Zinc finger protein 560"/>
    <property type="match status" value="1"/>
</dbReference>
<dbReference type="SMART" id="SM00355">
    <property type="entry name" value="ZnF_C2H2"/>
    <property type="match status" value="7"/>
</dbReference>
<dbReference type="PROSITE" id="PS51915">
    <property type="entry name" value="ZAD"/>
    <property type="match status" value="1"/>
</dbReference>
<dbReference type="FunFam" id="3.30.160.60:FF:000495">
    <property type="entry name" value="zinc finger protein 668"/>
    <property type="match status" value="1"/>
</dbReference>
<evidence type="ECO:0000313" key="14">
    <source>
        <dbReference type="EMBL" id="ALC48665.1"/>
    </source>
</evidence>
<dbReference type="Pfam" id="PF07776">
    <property type="entry name" value="zf-AD"/>
    <property type="match status" value="1"/>
</dbReference>
<evidence type="ECO:0000256" key="5">
    <source>
        <dbReference type="ARBA" id="ARBA00022833"/>
    </source>
</evidence>
<dbReference type="GO" id="GO:0000122">
    <property type="term" value="P:negative regulation of transcription by RNA polymerase II"/>
    <property type="evidence" value="ECO:0007669"/>
    <property type="project" value="UniProtKB-ARBA"/>
</dbReference>
<dbReference type="EMBL" id="CP012528">
    <property type="protein sequence ID" value="ALC48665.1"/>
    <property type="molecule type" value="Genomic_DNA"/>
</dbReference>
<dbReference type="InterPro" id="IPR012934">
    <property type="entry name" value="Znf_AD"/>
</dbReference>
<evidence type="ECO:0000256" key="11">
    <source>
        <dbReference type="PROSITE-ProRule" id="PRU01263"/>
    </source>
</evidence>
<evidence type="ECO:0000256" key="10">
    <source>
        <dbReference type="PROSITE-ProRule" id="PRU00042"/>
    </source>
</evidence>
<dbReference type="PANTHER" id="PTHR16515">
    <property type="entry name" value="PR DOMAIN ZINC FINGER PROTEIN"/>
    <property type="match status" value="1"/>
</dbReference>
<evidence type="ECO:0000313" key="15">
    <source>
        <dbReference type="Proteomes" id="UP000494163"/>
    </source>
</evidence>
<reference evidence="14 15" key="1">
    <citation type="submission" date="2015-08" db="EMBL/GenBank/DDBJ databases">
        <title>Ancestral chromatin configuration constrains chromatin evolution on differentiating sex chromosomes in Drosophila.</title>
        <authorList>
            <person name="Zhou Q."/>
            <person name="Bachtrog D."/>
        </authorList>
    </citation>
    <scope>NUCLEOTIDE SEQUENCE [LARGE SCALE GENOMIC DNA]</scope>
    <source>
        <tissue evidence="14">Whole larvae</tissue>
    </source>
</reference>
<evidence type="ECO:0000256" key="6">
    <source>
        <dbReference type="ARBA" id="ARBA00023015"/>
    </source>
</evidence>
<name>A0A0M4ERD2_DROBS</name>
<feature type="binding site" evidence="11">
    <location>
        <position position="5"/>
    </location>
    <ligand>
        <name>Zn(2+)</name>
        <dbReference type="ChEBI" id="CHEBI:29105"/>
    </ligand>
</feature>
<evidence type="ECO:0000256" key="9">
    <source>
        <dbReference type="ARBA" id="ARBA00023242"/>
    </source>
</evidence>
<dbReference type="PROSITE" id="PS50157">
    <property type="entry name" value="ZINC_FINGER_C2H2_2"/>
    <property type="match status" value="7"/>
</dbReference>
<dbReference type="PANTHER" id="PTHR16515:SF49">
    <property type="entry name" value="GASTRULA ZINC FINGER PROTEIN XLCGF49.1-LIKE-RELATED"/>
    <property type="match status" value="1"/>
</dbReference>
<evidence type="ECO:0000256" key="3">
    <source>
        <dbReference type="ARBA" id="ARBA00022737"/>
    </source>
</evidence>
<dbReference type="SMR" id="A0A0M4ERD2"/>
<dbReference type="OMA" id="IYCQKAF"/>
<dbReference type="GO" id="GO:0008270">
    <property type="term" value="F:zinc ion binding"/>
    <property type="evidence" value="ECO:0007669"/>
    <property type="project" value="UniProtKB-UniRule"/>
</dbReference>
<evidence type="ECO:0000256" key="7">
    <source>
        <dbReference type="ARBA" id="ARBA00023125"/>
    </source>
</evidence>
<dbReference type="FunFam" id="3.30.160.60:FF:000624">
    <property type="entry name" value="zinc finger protein 697"/>
    <property type="match status" value="1"/>
</dbReference>
<proteinExistence type="predicted"/>
<evidence type="ECO:0000256" key="2">
    <source>
        <dbReference type="ARBA" id="ARBA00022723"/>
    </source>
</evidence>
<dbReference type="Pfam" id="PF00096">
    <property type="entry name" value="zf-C2H2"/>
    <property type="match status" value="6"/>
</dbReference>
<keyword evidence="3" id="KW-0677">Repeat</keyword>
<evidence type="ECO:0000256" key="1">
    <source>
        <dbReference type="ARBA" id="ARBA00004123"/>
    </source>
</evidence>
<protein>
    <submittedName>
        <fullName evidence="14">CG17359</fullName>
    </submittedName>
</protein>
<dbReference type="InterPro" id="IPR036236">
    <property type="entry name" value="Znf_C2H2_sf"/>
</dbReference>
<feature type="domain" description="C2H2-type" evidence="12">
    <location>
        <begin position="192"/>
        <end position="219"/>
    </location>
</feature>
<keyword evidence="6" id="KW-0805">Transcription regulation</keyword>
<dbReference type="InterPro" id="IPR050331">
    <property type="entry name" value="Zinc_finger"/>
</dbReference>
<dbReference type="Gene3D" id="3.30.160.60">
    <property type="entry name" value="Classic Zinc Finger"/>
    <property type="match status" value="7"/>
</dbReference>
<evidence type="ECO:0000256" key="4">
    <source>
        <dbReference type="ARBA" id="ARBA00022771"/>
    </source>
</evidence>
<keyword evidence="15" id="KW-1185">Reference proteome</keyword>
<feature type="domain" description="C2H2-type" evidence="12">
    <location>
        <begin position="332"/>
        <end position="360"/>
    </location>
</feature>
<dbReference type="SUPFAM" id="SSF57716">
    <property type="entry name" value="Glucocorticoid receptor-like (DNA-binding domain)"/>
    <property type="match status" value="1"/>
</dbReference>